<gene>
    <name evidence="2" type="ORF">DSM104440_00013</name>
</gene>
<protein>
    <recommendedName>
        <fullName evidence="4">N-formylglutamate amidohydrolase</fullName>
    </recommendedName>
</protein>
<accession>A0A6M4H158</accession>
<feature type="region of interest" description="Disordered" evidence="1">
    <location>
        <begin position="286"/>
        <end position="321"/>
    </location>
</feature>
<dbReference type="InterPro" id="IPR007709">
    <property type="entry name" value="N-FG_amidohydro"/>
</dbReference>
<keyword evidence="3" id="KW-1185">Reference proteome</keyword>
<dbReference type="SUPFAM" id="SSF53187">
    <property type="entry name" value="Zn-dependent exopeptidases"/>
    <property type="match status" value="1"/>
</dbReference>
<feature type="region of interest" description="Disordered" evidence="1">
    <location>
        <begin position="1"/>
        <end position="22"/>
    </location>
</feature>
<proteinExistence type="predicted"/>
<dbReference type="EMBL" id="CP053073">
    <property type="protein sequence ID" value="QJR13231.1"/>
    <property type="molecule type" value="Genomic_DNA"/>
</dbReference>
<organism evidence="2 3">
    <name type="scientific">Usitatibacter palustris</name>
    <dbReference type="NCBI Taxonomy" id="2732487"/>
    <lineage>
        <taxon>Bacteria</taxon>
        <taxon>Pseudomonadati</taxon>
        <taxon>Pseudomonadota</taxon>
        <taxon>Betaproteobacteria</taxon>
        <taxon>Nitrosomonadales</taxon>
        <taxon>Usitatibacteraceae</taxon>
        <taxon>Usitatibacter</taxon>
    </lineage>
</organism>
<sequence length="321" mass="35521">MNPETAFTRQDPSGHPVPLVLDSPHSGTRYPADFSPALSLEKLRQAEDSYVDELYASAPGHGATLISALFPRSYIDPNRSVLDIDTALIDAPWPGPAQASRKTELGIGLIWRILDTGEPIYTRKLTVAEVKRRITQFHQPYQKAVKDALDAAHAHFGAVWHINCHSMPAVSSNISEEGPGKSRSDFVLGDRDGTTCSPEFTALVATTLRGLGYDVKVNDPYKGVELVRAFSDPAAGRHSLQIEVNRRLYMDERTRTRSSGFETLRANLDRMVKAVADYAREHGSHVCAPGHDHHHEHGPDCGHDHHHDHDHSGHSHGHHKH</sequence>
<evidence type="ECO:0008006" key="4">
    <source>
        <dbReference type="Google" id="ProtNLM"/>
    </source>
</evidence>
<evidence type="ECO:0000313" key="3">
    <source>
        <dbReference type="Proteomes" id="UP000503096"/>
    </source>
</evidence>
<evidence type="ECO:0000313" key="2">
    <source>
        <dbReference type="EMBL" id="QJR13231.1"/>
    </source>
</evidence>
<dbReference type="AlphaFoldDB" id="A0A6M4H158"/>
<evidence type="ECO:0000256" key="1">
    <source>
        <dbReference type="SAM" id="MobiDB-lite"/>
    </source>
</evidence>
<dbReference type="KEGG" id="upl:DSM104440_00013"/>
<dbReference type="InParanoid" id="A0A6M4H158"/>
<dbReference type="Pfam" id="PF05013">
    <property type="entry name" value="FGase"/>
    <property type="match status" value="1"/>
</dbReference>
<feature type="compositionally biased region" description="Polar residues" evidence="1">
    <location>
        <begin position="1"/>
        <end position="11"/>
    </location>
</feature>
<name>A0A6M4H158_9PROT</name>
<dbReference type="Gene3D" id="3.40.630.40">
    <property type="entry name" value="Zn-dependent exopeptidases"/>
    <property type="match status" value="1"/>
</dbReference>
<dbReference type="Proteomes" id="UP000503096">
    <property type="component" value="Chromosome"/>
</dbReference>
<reference evidence="2 3" key="1">
    <citation type="submission" date="2020-04" db="EMBL/GenBank/DDBJ databases">
        <title>Usitatibacter rugosus gen. nov., sp. nov. and Usitatibacter palustris sp. nov., novel members of Usitatibacteraceae fam. nov. within the order Nitrosomonadales isolated from soil.</title>
        <authorList>
            <person name="Huber K.J."/>
            <person name="Neumann-Schaal M."/>
            <person name="Geppert A."/>
            <person name="Luckner M."/>
            <person name="Wanner G."/>
            <person name="Overmann J."/>
        </authorList>
    </citation>
    <scope>NUCLEOTIDE SEQUENCE [LARGE SCALE GENOMIC DNA]</scope>
    <source>
        <strain evidence="2 3">Swamp67</strain>
    </source>
</reference>
<feature type="compositionally biased region" description="Basic and acidic residues" evidence="1">
    <location>
        <begin position="286"/>
        <end position="313"/>
    </location>
</feature>